<dbReference type="Gene3D" id="3.40.50.410">
    <property type="entry name" value="von Willebrand factor, type A domain"/>
    <property type="match status" value="1"/>
</dbReference>
<dbReference type="AlphaFoldDB" id="A0AA88DAY3"/>
<dbReference type="EMBL" id="BTGU01000042">
    <property type="protein sequence ID" value="GMN52493.1"/>
    <property type="molecule type" value="Genomic_DNA"/>
</dbReference>
<accession>A0AA88DAY3</accession>
<feature type="domain" description="VWFA" evidence="2">
    <location>
        <begin position="64"/>
        <end position="232"/>
    </location>
</feature>
<evidence type="ECO:0000256" key="1">
    <source>
        <dbReference type="SAM" id="MobiDB-lite"/>
    </source>
</evidence>
<dbReference type="InterPro" id="IPR051266">
    <property type="entry name" value="CLCR"/>
</dbReference>
<dbReference type="PROSITE" id="PS50234">
    <property type="entry name" value="VWFA"/>
    <property type="match status" value="1"/>
</dbReference>
<name>A0AA88DAY3_FICCA</name>
<evidence type="ECO:0000313" key="3">
    <source>
        <dbReference type="EMBL" id="GMN52493.1"/>
    </source>
</evidence>
<dbReference type="PANTHER" id="PTHR10579">
    <property type="entry name" value="CALCIUM-ACTIVATED CHLORIDE CHANNEL REGULATOR"/>
    <property type="match status" value="1"/>
</dbReference>
<proteinExistence type="predicted"/>
<dbReference type="Pfam" id="PF14624">
    <property type="entry name" value="Vwaint"/>
    <property type="match status" value="1"/>
</dbReference>
<comment type="caution">
    <text evidence="3">The sequence shown here is derived from an EMBL/GenBank/DDBJ whole genome shotgun (WGS) entry which is preliminary data.</text>
</comment>
<dbReference type="Proteomes" id="UP001187192">
    <property type="component" value="Unassembled WGS sequence"/>
</dbReference>
<sequence>MTFNDDEQMVEPQNVSGEKPKAYKPGKTLLKVLHKSKVPLKETKLKVLLELTGSGDNEDRSPLDLVAVLDVSGSMNELEKIVKLKIAMQFLVRKLSPVDRLSVVIFSDDSTRLFPLRQITDKSQEDIIKQVNALVAVGGTNIAAGLKMGVEVLNDRRLKDSRVGAIMLMSDGYQNIGDACQVQVRNFAVHTFGLGNDFKPDVMNDIANKSKGGTFSVVGEPNDLSKAFAQCLGGLLTVLVQDLNLTITQVDNQSKINNVSAGKYPKTETNRSVTILFGELYNNEVRRVLVDLRLPKVGRRKSKQVLQVTYTYSAGKEKRPMKAPLTTVIVTRTGKVMDKEIPKVILEENRLKTLNSVKEARLVADNELKKVENKVVEAIYSLKFVNVDDPSQLIKTLIYELQQILDFTRTENDYKEKGIPYAMSFETSHERQRYATRGDDMEKVRTFATPRMDTYLEQVNNFEKDPTKPPPSLQDDVKHEHIDDVERERVDDPDNPCFTMMVWCIIM</sequence>
<dbReference type="SUPFAM" id="SSF53300">
    <property type="entry name" value="vWA-like"/>
    <property type="match status" value="1"/>
</dbReference>
<evidence type="ECO:0000259" key="2">
    <source>
        <dbReference type="PROSITE" id="PS50234"/>
    </source>
</evidence>
<dbReference type="InterPro" id="IPR036465">
    <property type="entry name" value="vWFA_dom_sf"/>
</dbReference>
<reference evidence="3" key="1">
    <citation type="submission" date="2023-07" db="EMBL/GenBank/DDBJ databases">
        <title>draft genome sequence of fig (Ficus carica).</title>
        <authorList>
            <person name="Takahashi T."/>
            <person name="Nishimura K."/>
        </authorList>
    </citation>
    <scope>NUCLEOTIDE SEQUENCE</scope>
</reference>
<protein>
    <recommendedName>
        <fullName evidence="2">VWFA domain-containing protein</fullName>
    </recommendedName>
</protein>
<dbReference type="InterPro" id="IPR002035">
    <property type="entry name" value="VWF_A"/>
</dbReference>
<dbReference type="PANTHER" id="PTHR10579:SF129">
    <property type="entry name" value="OS01G0640200 PROTEIN"/>
    <property type="match status" value="1"/>
</dbReference>
<organism evidence="3 4">
    <name type="scientific">Ficus carica</name>
    <name type="common">Common fig</name>
    <dbReference type="NCBI Taxonomy" id="3494"/>
    <lineage>
        <taxon>Eukaryota</taxon>
        <taxon>Viridiplantae</taxon>
        <taxon>Streptophyta</taxon>
        <taxon>Embryophyta</taxon>
        <taxon>Tracheophyta</taxon>
        <taxon>Spermatophyta</taxon>
        <taxon>Magnoliopsida</taxon>
        <taxon>eudicotyledons</taxon>
        <taxon>Gunneridae</taxon>
        <taxon>Pentapetalae</taxon>
        <taxon>rosids</taxon>
        <taxon>fabids</taxon>
        <taxon>Rosales</taxon>
        <taxon>Moraceae</taxon>
        <taxon>Ficeae</taxon>
        <taxon>Ficus</taxon>
    </lineage>
</organism>
<dbReference type="SMART" id="SM00327">
    <property type="entry name" value="VWA"/>
    <property type="match status" value="1"/>
</dbReference>
<gene>
    <name evidence="3" type="ORF">TIFTF001_021633</name>
</gene>
<dbReference type="Pfam" id="PF00092">
    <property type="entry name" value="VWA"/>
    <property type="match status" value="1"/>
</dbReference>
<evidence type="ECO:0000313" key="4">
    <source>
        <dbReference type="Proteomes" id="UP001187192"/>
    </source>
</evidence>
<keyword evidence="4" id="KW-1185">Reference proteome</keyword>
<dbReference type="InterPro" id="IPR032838">
    <property type="entry name" value="Vwaint_dom"/>
</dbReference>
<feature type="region of interest" description="Disordered" evidence="1">
    <location>
        <begin position="1"/>
        <end position="23"/>
    </location>
</feature>